<evidence type="ECO:0000313" key="2">
    <source>
        <dbReference type="EMBL" id="NGQ90661.1"/>
    </source>
</evidence>
<reference evidence="2 3" key="1">
    <citation type="submission" date="2020-02" db="EMBL/GenBank/DDBJ databases">
        <title>Rhodobacter translucens sp. nov., a novel bacterium isolated from activated sludge.</title>
        <authorList>
            <person name="Liu J."/>
        </authorList>
    </citation>
    <scope>NUCLEOTIDE SEQUENCE [LARGE SCALE GENOMIC DNA]</scope>
    <source>
        <strain evidence="2 3">HX-7-19</strain>
    </source>
</reference>
<feature type="transmembrane region" description="Helical" evidence="1">
    <location>
        <begin position="12"/>
        <end position="31"/>
    </location>
</feature>
<proteinExistence type="predicted"/>
<keyword evidence="1" id="KW-1133">Transmembrane helix</keyword>
<evidence type="ECO:0000256" key="1">
    <source>
        <dbReference type="SAM" id="Phobius"/>
    </source>
</evidence>
<dbReference type="Proteomes" id="UP000474758">
    <property type="component" value="Unassembled WGS sequence"/>
</dbReference>
<organism evidence="2 3">
    <name type="scientific">Paragemmobacter kunshanensis</name>
    <dbReference type="NCBI Taxonomy" id="2583234"/>
    <lineage>
        <taxon>Bacteria</taxon>
        <taxon>Pseudomonadati</taxon>
        <taxon>Pseudomonadota</taxon>
        <taxon>Alphaproteobacteria</taxon>
        <taxon>Rhodobacterales</taxon>
        <taxon>Paracoccaceae</taxon>
        <taxon>Paragemmobacter</taxon>
    </lineage>
</organism>
<protein>
    <submittedName>
        <fullName evidence="2">Uncharacterized protein</fullName>
    </submittedName>
</protein>
<feature type="transmembrane region" description="Helical" evidence="1">
    <location>
        <begin position="96"/>
        <end position="114"/>
    </location>
</feature>
<keyword evidence="3" id="KW-1185">Reference proteome</keyword>
<dbReference type="RefSeq" id="WP_165048384.1">
    <property type="nucleotide sequence ID" value="NZ_JAALFE010000005.1"/>
</dbReference>
<dbReference type="AlphaFoldDB" id="A0A6M1U8X4"/>
<keyword evidence="1" id="KW-0472">Membrane</keyword>
<feature type="transmembrane region" description="Helical" evidence="1">
    <location>
        <begin position="152"/>
        <end position="170"/>
    </location>
</feature>
<feature type="transmembrane region" description="Helical" evidence="1">
    <location>
        <begin position="200"/>
        <end position="220"/>
    </location>
</feature>
<accession>A0A6M1U8X4</accession>
<name>A0A6M1U8X4_9RHOB</name>
<sequence>MDRLKRMRQADWARLFGIGCVVVGLALSWRGYAGADWDALILLMGALILLRGAVEGPSPSRVAGVMRAGRIILFMFAFGAVNRAQGGAEGAVAGALGNWLLWAVAALLLALPLLRRGGARGRLSDALREGGMIIGAGVLLWGIHVWLQPEEAGLRVLVSLAVLANAVPILRAGRPIEAGLALMVAVICLVVQPGGAVWPVALLALPLGLLAAVLAGRIAAKLQGR</sequence>
<dbReference type="EMBL" id="JAALFE010000005">
    <property type="protein sequence ID" value="NGQ90661.1"/>
    <property type="molecule type" value="Genomic_DNA"/>
</dbReference>
<feature type="transmembrane region" description="Helical" evidence="1">
    <location>
        <begin position="177"/>
        <end position="194"/>
    </location>
</feature>
<gene>
    <name evidence="2" type="ORF">G5V65_07105</name>
</gene>
<feature type="transmembrane region" description="Helical" evidence="1">
    <location>
        <begin position="126"/>
        <end position="146"/>
    </location>
</feature>
<comment type="caution">
    <text evidence="2">The sequence shown here is derived from an EMBL/GenBank/DDBJ whole genome shotgun (WGS) entry which is preliminary data.</text>
</comment>
<keyword evidence="1" id="KW-0812">Transmembrane</keyword>
<evidence type="ECO:0000313" key="3">
    <source>
        <dbReference type="Proteomes" id="UP000474758"/>
    </source>
</evidence>